<dbReference type="AlphaFoldDB" id="A0A7C9KH27"/>
<evidence type="ECO:0000313" key="4">
    <source>
        <dbReference type="EMBL" id="MQT16059.1"/>
    </source>
</evidence>
<dbReference type="RefSeq" id="WP_152576502.1">
    <property type="nucleotide sequence ID" value="NZ_JAATJI010000001.1"/>
</dbReference>
<dbReference type="CDD" id="cd03443">
    <property type="entry name" value="PaaI_thioesterase"/>
    <property type="match status" value="1"/>
</dbReference>
<dbReference type="EMBL" id="WIOL01000001">
    <property type="protein sequence ID" value="MQT16059.1"/>
    <property type="molecule type" value="Genomic_DNA"/>
</dbReference>
<reference evidence="4 5" key="1">
    <citation type="submission" date="2019-09" db="EMBL/GenBank/DDBJ databases">
        <title>Polymorphobacter sp. isolated from a lake in China.</title>
        <authorList>
            <person name="Liu Z."/>
        </authorList>
    </citation>
    <scope>NUCLEOTIDE SEQUENCE [LARGE SCALE GENOMIC DNA]</scope>
    <source>
        <strain evidence="4 5">D40P</strain>
    </source>
</reference>
<dbReference type="Pfam" id="PF03061">
    <property type="entry name" value="4HBT"/>
    <property type="match status" value="1"/>
</dbReference>
<proteinExistence type="inferred from homology"/>
<accession>A0A7C9KH27</accession>
<evidence type="ECO:0000256" key="2">
    <source>
        <dbReference type="ARBA" id="ARBA00022801"/>
    </source>
</evidence>
<evidence type="ECO:0000259" key="3">
    <source>
        <dbReference type="Pfam" id="PF03061"/>
    </source>
</evidence>
<dbReference type="OrthoDB" id="9813282at2"/>
<keyword evidence="5" id="KW-1185">Reference proteome</keyword>
<dbReference type="Gene3D" id="3.10.129.10">
    <property type="entry name" value="Hotdog Thioesterase"/>
    <property type="match status" value="1"/>
</dbReference>
<name>A0A7C9KH27_9SPHN</name>
<evidence type="ECO:0000256" key="1">
    <source>
        <dbReference type="ARBA" id="ARBA00008324"/>
    </source>
</evidence>
<organism evidence="4 5">
    <name type="scientific">Sandarakinorhabdus fusca</name>
    <dbReference type="NCBI Taxonomy" id="1439888"/>
    <lineage>
        <taxon>Bacteria</taxon>
        <taxon>Pseudomonadati</taxon>
        <taxon>Pseudomonadota</taxon>
        <taxon>Alphaproteobacteria</taxon>
        <taxon>Sphingomonadales</taxon>
        <taxon>Sphingosinicellaceae</taxon>
        <taxon>Sandarakinorhabdus</taxon>
    </lineage>
</organism>
<dbReference type="SUPFAM" id="SSF54637">
    <property type="entry name" value="Thioesterase/thiol ester dehydrase-isomerase"/>
    <property type="match status" value="1"/>
</dbReference>
<dbReference type="InterPro" id="IPR003736">
    <property type="entry name" value="PAAI_dom"/>
</dbReference>
<dbReference type="PANTHER" id="PTHR21660:SF1">
    <property type="entry name" value="ACYL-COENZYME A THIOESTERASE 13"/>
    <property type="match status" value="1"/>
</dbReference>
<dbReference type="PANTHER" id="PTHR21660">
    <property type="entry name" value="THIOESTERASE SUPERFAMILY MEMBER-RELATED"/>
    <property type="match status" value="1"/>
</dbReference>
<comment type="similarity">
    <text evidence="1">Belongs to the thioesterase PaaI family.</text>
</comment>
<protein>
    <submittedName>
        <fullName evidence="4">Hotdog fold thioesterase</fullName>
    </submittedName>
</protein>
<dbReference type="NCBIfam" id="TIGR00369">
    <property type="entry name" value="unchar_dom_1"/>
    <property type="match status" value="1"/>
</dbReference>
<dbReference type="InterPro" id="IPR006683">
    <property type="entry name" value="Thioestr_dom"/>
</dbReference>
<comment type="caution">
    <text evidence="4">The sequence shown here is derived from an EMBL/GenBank/DDBJ whole genome shotgun (WGS) entry which is preliminary data.</text>
</comment>
<dbReference type="InterPro" id="IPR039298">
    <property type="entry name" value="ACOT13"/>
</dbReference>
<evidence type="ECO:0000313" key="5">
    <source>
        <dbReference type="Proteomes" id="UP000481327"/>
    </source>
</evidence>
<gene>
    <name evidence="4" type="ORF">F3168_02125</name>
</gene>
<dbReference type="Proteomes" id="UP000481327">
    <property type="component" value="Unassembled WGS sequence"/>
</dbReference>
<keyword evidence="2" id="KW-0378">Hydrolase</keyword>
<dbReference type="GO" id="GO:0047617">
    <property type="term" value="F:fatty acyl-CoA hydrolase activity"/>
    <property type="evidence" value="ECO:0007669"/>
    <property type="project" value="InterPro"/>
</dbReference>
<dbReference type="InterPro" id="IPR029069">
    <property type="entry name" value="HotDog_dom_sf"/>
</dbReference>
<sequence>MPSIAPDDLAGHTGLERIQGMADGRFPGAPIGRLMAMRVGGAGEGWVTFTGHPGPEHYNPIGSVHGGYAATLLDSCMGCAIHTRLPAGTGYTTIDLNITYIRAMTTATGEVTARGEVLSAGRRVATARGTLTDSEGRLIATGTTTCLVFPLSPPAPQ</sequence>
<feature type="domain" description="Thioesterase" evidence="3">
    <location>
        <begin position="62"/>
        <end position="139"/>
    </location>
</feature>